<reference evidence="14" key="1">
    <citation type="submission" date="2022-01" db="EMBL/GenBank/DDBJ databases">
        <authorList>
            <person name="King R."/>
        </authorList>
    </citation>
    <scope>NUCLEOTIDE SEQUENCE</scope>
</reference>
<proteinExistence type="inferred from homology"/>
<dbReference type="Proteomes" id="UP001152799">
    <property type="component" value="Chromosome 1"/>
</dbReference>
<keyword evidence="8 12" id="KW-1133">Transmembrane helix</keyword>
<comment type="subcellular location">
    <subcellularLocation>
        <location evidence="2">Endoplasmic reticulum membrane</location>
        <topology evidence="2">Single-pass type I membrane protein</topology>
    </subcellularLocation>
</comment>
<evidence type="ECO:0000313" key="14">
    <source>
        <dbReference type="EMBL" id="CAG9759643.1"/>
    </source>
</evidence>
<keyword evidence="9 11" id="KW-0472">Membrane</keyword>
<evidence type="ECO:0000256" key="13">
    <source>
        <dbReference type="SAM" id="SignalP"/>
    </source>
</evidence>
<evidence type="ECO:0000256" key="5">
    <source>
        <dbReference type="ARBA" id="ARBA00022692"/>
    </source>
</evidence>
<accession>A0A9N9QI93</accession>
<keyword evidence="6 13" id="KW-0732">Signal</keyword>
<keyword evidence="7 11" id="KW-0256">Endoplasmic reticulum</keyword>
<dbReference type="GO" id="GO:0005789">
    <property type="term" value="C:endoplasmic reticulum membrane"/>
    <property type="evidence" value="ECO:0007669"/>
    <property type="project" value="UniProtKB-SubCell"/>
</dbReference>
<dbReference type="PIRSF" id="PIRSF016400">
    <property type="entry name" value="TRAP_beta"/>
    <property type="match status" value="1"/>
</dbReference>
<sequence length="194" mass="21743">MLQKLAILFAAFTVAICVEEKTGEIQGARLLISKQILNRYLVEGKDIEVRYSLHNIGKSPAVQVELKDNGFNSDAFEVVGGHLSTKFARIPPESNFTHVVVVRPNKYGYFNFSSAEVSYKVSDAPDAQTQVSYSSEPGEGGIVAFRDYDKKFSSHYWDWLAFALMTCPSLVIPLVLWYNSKSSYEKVSKPSKKN</sequence>
<evidence type="ECO:0000256" key="11">
    <source>
        <dbReference type="PIRNR" id="PIRNR016400"/>
    </source>
</evidence>
<name>A0A9N9QI93_9CUCU</name>
<evidence type="ECO:0000256" key="10">
    <source>
        <dbReference type="ARBA" id="ARBA00023180"/>
    </source>
</evidence>
<dbReference type="Pfam" id="PF05753">
    <property type="entry name" value="TRAP_beta"/>
    <property type="match status" value="1"/>
</dbReference>
<organism evidence="14 15">
    <name type="scientific">Ceutorhynchus assimilis</name>
    <name type="common">cabbage seed weevil</name>
    <dbReference type="NCBI Taxonomy" id="467358"/>
    <lineage>
        <taxon>Eukaryota</taxon>
        <taxon>Metazoa</taxon>
        <taxon>Ecdysozoa</taxon>
        <taxon>Arthropoda</taxon>
        <taxon>Hexapoda</taxon>
        <taxon>Insecta</taxon>
        <taxon>Pterygota</taxon>
        <taxon>Neoptera</taxon>
        <taxon>Endopterygota</taxon>
        <taxon>Coleoptera</taxon>
        <taxon>Polyphaga</taxon>
        <taxon>Cucujiformia</taxon>
        <taxon>Curculionidae</taxon>
        <taxon>Ceutorhynchinae</taxon>
        <taxon>Ceutorhynchus</taxon>
    </lineage>
</organism>
<feature type="chain" id="PRO_5040265017" description="Translocon-associated protein subunit beta" evidence="13">
    <location>
        <begin position="18"/>
        <end position="194"/>
    </location>
</feature>
<dbReference type="PANTHER" id="PTHR12861">
    <property type="entry name" value="TRANSLOCON-ASSOCIATED PROTEIN, BETA SUBUNIT PRECURSOR TRAP-BETA SIGNAL SEQUENCE RECEPTOR BETA SUBUNIT"/>
    <property type="match status" value="1"/>
</dbReference>
<evidence type="ECO:0000256" key="1">
    <source>
        <dbReference type="ARBA" id="ARBA00002838"/>
    </source>
</evidence>
<feature type="signal peptide" evidence="13">
    <location>
        <begin position="1"/>
        <end position="17"/>
    </location>
</feature>
<dbReference type="EMBL" id="OU892277">
    <property type="protein sequence ID" value="CAG9759643.1"/>
    <property type="molecule type" value="Genomic_DNA"/>
</dbReference>
<evidence type="ECO:0000256" key="4">
    <source>
        <dbReference type="ARBA" id="ARBA00021110"/>
    </source>
</evidence>
<evidence type="ECO:0000256" key="12">
    <source>
        <dbReference type="SAM" id="Phobius"/>
    </source>
</evidence>
<dbReference type="OrthoDB" id="5860827at2759"/>
<comment type="subunit">
    <text evidence="11">Heterotetramer of TRAP-alpha, TRAP-beta, TRAP-delta and TRAP-gamma.</text>
</comment>
<evidence type="ECO:0000256" key="3">
    <source>
        <dbReference type="ARBA" id="ARBA00005610"/>
    </source>
</evidence>
<evidence type="ECO:0000256" key="8">
    <source>
        <dbReference type="ARBA" id="ARBA00022989"/>
    </source>
</evidence>
<evidence type="ECO:0000256" key="7">
    <source>
        <dbReference type="ARBA" id="ARBA00022824"/>
    </source>
</evidence>
<gene>
    <name evidence="14" type="ORF">CEUTPL_LOCUS389</name>
</gene>
<evidence type="ECO:0000313" key="15">
    <source>
        <dbReference type="Proteomes" id="UP001152799"/>
    </source>
</evidence>
<keyword evidence="10" id="KW-0325">Glycoprotein</keyword>
<comment type="similarity">
    <text evidence="3 11">Belongs to the TRAP-beta family.</text>
</comment>
<dbReference type="InterPro" id="IPR008856">
    <property type="entry name" value="TRAP_beta"/>
</dbReference>
<protein>
    <recommendedName>
        <fullName evidence="4 11">Translocon-associated protein subunit beta</fullName>
        <shortName evidence="11">TRAP-beta</shortName>
    </recommendedName>
    <alternativeName>
        <fullName evidence="11">Signal sequence receptor subunit beta</fullName>
    </alternativeName>
</protein>
<evidence type="ECO:0000256" key="9">
    <source>
        <dbReference type="ARBA" id="ARBA00023136"/>
    </source>
</evidence>
<dbReference type="AlphaFoldDB" id="A0A9N9QI93"/>
<dbReference type="PANTHER" id="PTHR12861:SF3">
    <property type="entry name" value="TRANSLOCON-ASSOCIATED PROTEIN SUBUNIT BETA"/>
    <property type="match status" value="1"/>
</dbReference>
<keyword evidence="5 12" id="KW-0812">Transmembrane</keyword>
<evidence type="ECO:0000256" key="2">
    <source>
        <dbReference type="ARBA" id="ARBA00004115"/>
    </source>
</evidence>
<feature type="transmembrane region" description="Helical" evidence="12">
    <location>
        <begin position="156"/>
        <end position="178"/>
    </location>
</feature>
<evidence type="ECO:0000256" key="6">
    <source>
        <dbReference type="ARBA" id="ARBA00022729"/>
    </source>
</evidence>
<comment type="function">
    <text evidence="1 11">TRAP proteins are part of a complex whose function is to bind calcium to the ER membrane and thereby regulate the retention of ER resident proteins.</text>
</comment>
<keyword evidence="15" id="KW-1185">Reference proteome</keyword>